<accession>A0A7J0D8G4</accession>
<keyword evidence="3" id="KW-1185">Reference proteome</keyword>
<evidence type="ECO:0000256" key="1">
    <source>
        <dbReference type="SAM" id="MobiDB-lite"/>
    </source>
</evidence>
<feature type="region of interest" description="Disordered" evidence="1">
    <location>
        <begin position="616"/>
        <end position="657"/>
    </location>
</feature>
<reference evidence="3" key="1">
    <citation type="submission" date="2019-07" db="EMBL/GenBank/DDBJ databases">
        <title>De Novo Assembly of kiwifruit Actinidia rufa.</title>
        <authorList>
            <person name="Sugita-Konishi S."/>
            <person name="Sato K."/>
            <person name="Mori E."/>
            <person name="Abe Y."/>
            <person name="Kisaki G."/>
            <person name="Hamano K."/>
            <person name="Suezawa K."/>
            <person name="Otani M."/>
            <person name="Fukuda T."/>
            <person name="Manabe T."/>
            <person name="Gomi K."/>
            <person name="Tabuchi M."/>
            <person name="Akimitsu K."/>
            <person name="Kataoka I."/>
        </authorList>
    </citation>
    <scope>NUCLEOTIDE SEQUENCE [LARGE SCALE GENOMIC DNA]</scope>
    <source>
        <strain evidence="3">cv. Fuchu</strain>
    </source>
</reference>
<organism evidence="2 3">
    <name type="scientific">Actinidia rufa</name>
    <dbReference type="NCBI Taxonomy" id="165716"/>
    <lineage>
        <taxon>Eukaryota</taxon>
        <taxon>Viridiplantae</taxon>
        <taxon>Streptophyta</taxon>
        <taxon>Embryophyta</taxon>
        <taxon>Tracheophyta</taxon>
        <taxon>Spermatophyta</taxon>
        <taxon>Magnoliopsida</taxon>
        <taxon>eudicotyledons</taxon>
        <taxon>Gunneridae</taxon>
        <taxon>Pentapetalae</taxon>
        <taxon>asterids</taxon>
        <taxon>Ericales</taxon>
        <taxon>Actinidiaceae</taxon>
        <taxon>Actinidia</taxon>
    </lineage>
</organism>
<sequence length="720" mass="79458">MEGSWPETDSARKMLSVKKNPGSGLSFKFFCRSKSIRLGSIPDVDNPLRFRLCSCFPGYRDHSGTESQKDSTIRLDFRPHVQSPLLYGWTVMELCIPPLEEKTERPSKGPDQPKTKEETVDRRKGQKSTIAYAEQGALGETSGTKEAPEEENDARVPEHLLFLVEGTRELCLTPAHTKEAGDEPVKKKGKKSDRLFSAPRKRRRLFQNVHIAEEDKLPPLSRRLGFRPTTECRFSCVMHSKGSGLLCHQGRLLGHKAVKDYERTREGDLGNDDACERSQIQAVGPVDPEQIGVDLVAFAVDSNPDVDPTQLTGDSRSTRRNTSRGRSEQAGTGGRNGIRSGPGAMDPLDGESPMLHSLGSDWCIAFHTSTTTGLYLSIPMVWEEGQIDLNQKADHLVPPLNHHSPKGKELISDLSLPNSRRGYSPFSSLAGWRSMNEATEGISHYVELLTAVANLLGLRQLLYFSLKREERGLCTPIVEKAGGEWEIDGFFLKKKFIEGIAMRACLRSSPAVALQSGWNVERLGQGAGGIVISSTRRTTEPLPLEEWTSETHIQRQDRKKAPIKGEMSSRSPIKRLNVKLLYVSCAMRGGWHRQSMQGGLAAYGFIGNQGAQGLRAEHPWKGPRLSTKKPKAAGSARAYSLESPNRSGFRKGVESRPAEAYQVDASSLDPGEEETQGLVALVKGRMERMASLPFDGSRRGIHFEGSMLLESCCTGASLAR</sequence>
<feature type="region of interest" description="Disordered" evidence="1">
    <location>
        <begin position="100"/>
        <end position="154"/>
    </location>
</feature>
<proteinExistence type="predicted"/>
<feature type="region of interest" description="Disordered" evidence="1">
    <location>
        <begin position="302"/>
        <end position="352"/>
    </location>
</feature>
<evidence type="ECO:0000313" key="3">
    <source>
        <dbReference type="Proteomes" id="UP000585474"/>
    </source>
</evidence>
<protein>
    <submittedName>
        <fullName evidence="2">Uncharacterized protein</fullName>
    </submittedName>
</protein>
<dbReference type="AlphaFoldDB" id="A0A7J0D8G4"/>
<dbReference type="EMBL" id="BJWL01000042">
    <property type="protein sequence ID" value="GFS28393.1"/>
    <property type="molecule type" value="Genomic_DNA"/>
</dbReference>
<dbReference type="Proteomes" id="UP000585474">
    <property type="component" value="Unassembled WGS sequence"/>
</dbReference>
<feature type="compositionally biased region" description="Basic and acidic residues" evidence="1">
    <location>
        <begin position="100"/>
        <end position="123"/>
    </location>
</feature>
<gene>
    <name evidence="2" type="ORF">Acr_00g0001530</name>
</gene>
<comment type="caution">
    <text evidence="2">The sequence shown here is derived from an EMBL/GenBank/DDBJ whole genome shotgun (WGS) entry which is preliminary data.</text>
</comment>
<evidence type="ECO:0000313" key="2">
    <source>
        <dbReference type="EMBL" id="GFS28393.1"/>
    </source>
</evidence>
<name>A0A7J0D8G4_9ERIC</name>